<sequence>MKFIFFLASLISIIEISAIELKGLKRSLYIIKENDKLHLLYHKKYKLSFILKNIKKNFCKYKIKCTEKNYDNENIHISVTIPRLRFAPSPTGFLHVGGCRTFLYNYILSKQMNGILIFRLEDTDMRRNTKESLDEIIKDLKWLNLSWDEGIDKGGNHGPYIQSQKIELYKKIAHDFVKQEKAYFCFCTKDELRQKKEKAKMMRKKYTYDQKCRNLNEEIINKYLRENKLYTIRFKSPYNRKIVLKDFLKNNIVDVVNEDFIILKSSYLPTYNFAASVDDHLMKISHVIRGVEHVSNTFKQIIILEALNAKIPQYAHIPIITNIDKKKISKRKNECLIKNLRNEGFKPECVVNYMATLGWGSVSKREFYTMDELIANFNIQVLNKSSVVFDMKKLKWMNRKYLLEQDMETYICEAEKYLIQNGVLTKRNSEFVELCISIFKNDVHTYKELKECITNVISYDYLGNHLNKDDSLLKSISVLLYKWFKENINNDNLEGAMDNDFDLLIQYIMKYSNLKKKEILLKIRFLLTFQRKGIPFILLINIWKSAKKNNVENYFSLKSRLQYLNSIYGT</sequence>
<keyword evidence="4 9" id="KW-0547">Nucleotide-binding</keyword>
<dbReference type="InterPro" id="IPR004527">
    <property type="entry name" value="Glu-tRNA-ligase_bac/mito"/>
</dbReference>
<keyword evidence="13" id="KW-1185">Reference proteome</keyword>
<dbReference type="OrthoDB" id="428822at2759"/>
<dbReference type="PANTHER" id="PTHR43311">
    <property type="entry name" value="GLUTAMATE--TRNA LIGASE"/>
    <property type="match status" value="1"/>
</dbReference>
<dbReference type="PRINTS" id="PR00987">
    <property type="entry name" value="TRNASYNTHGLU"/>
</dbReference>
<dbReference type="PANTHER" id="PTHR43311:SF2">
    <property type="entry name" value="GLUTAMATE--TRNA LIGASE, MITOCHONDRIAL-RELATED"/>
    <property type="match status" value="1"/>
</dbReference>
<dbReference type="SUPFAM" id="SSF48163">
    <property type="entry name" value="An anticodon-binding domain of class I aminoacyl-tRNA synthetases"/>
    <property type="match status" value="1"/>
</dbReference>
<evidence type="ECO:0000256" key="10">
    <source>
        <dbReference type="SAM" id="SignalP"/>
    </source>
</evidence>
<evidence type="ECO:0000256" key="1">
    <source>
        <dbReference type="ARBA" id="ARBA00007894"/>
    </source>
</evidence>
<dbReference type="NCBIfam" id="TIGR00464">
    <property type="entry name" value="gltX_bact"/>
    <property type="match status" value="1"/>
</dbReference>
<comment type="similarity">
    <text evidence="1">Belongs to the class-I aminoacyl-tRNA synthetase family. Glutamate--tRNA ligase type 1 subfamily.</text>
</comment>
<feature type="chain" id="PRO_5008920706" description="glutamate--tRNA ligase" evidence="10">
    <location>
        <begin position="19"/>
        <end position="570"/>
    </location>
</feature>
<dbReference type="InterPro" id="IPR008925">
    <property type="entry name" value="aa_tRNA-synth_I_cd-bd_sf"/>
</dbReference>
<dbReference type="PROSITE" id="PS00178">
    <property type="entry name" value="AA_TRNA_LIGASE_I"/>
    <property type="match status" value="1"/>
</dbReference>
<dbReference type="CDD" id="cd00808">
    <property type="entry name" value="GluRS_core"/>
    <property type="match status" value="1"/>
</dbReference>
<proteinExistence type="inferred from homology"/>
<dbReference type="RefSeq" id="XP_028862477.1">
    <property type="nucleotide sequence ID" value="XM_029005938.1"/>
</dbReference>
<dbReference type="VEuPathDB" id="PlasmoDB:PmUG01_11028800"/>
<dbReference type="InterPro" id="IPR049940">
    <property type="entry name" value="GluQ/Sye"/>
</dbReference>
<dbReference type="GO" id="GO:0008270">
    <property type="term" value="F:zinc ion binding"/>
    <property type="evidence" value="ECO:0007669"/>
    <property type="project" value="InterPro"/>
</dbReference>
<dbReference type="GO" id="GO:0004818">
    <property type="term" value="F:glutamate-tRNA ligase activity"/>
    <property type="evidence" value="ECO:0007669"/>
    <property type="project" value="UniProtKB-EC"/>
</dbReference>
<dbReference type="InterPro" id="IPR001412">
    <property type="entry name" value="aa-tRNA-synth_I_CS"/>
</dbReference>
<dbReference type="GO" id="GO:0000049">
    <property type="term" value="F:tRNA binding"/>
    <property type="evidence" value="ECO:0007669"/>
    <property type="project" value="InterPro"/>
</dbReference>
<dbReference type="InterPro" id="IPR000924">
    <property type="entry name" value="Glu/Gln-tRNA-synth"/>
</dbReference>
<dbReference type="GO" id="GO:0005739">
    <property type="term" value="C:mitochondrion"/>
    <property type="evidence" value="ECO:0007669"/>
    <property type="project" value="TreeGrafter"/>
</dbReference>
<dbReference type="OMA" id="WMNKKYL"/>
<evidence type="ECO:0000256" key="8">
    <source>
        <dbReference type="ARBA" id="ARBA00030865"/>
    </source>
</evidence>
<keyword evidence="6 9" id="KW-0648">Protein biosynthesis</keyword>
<dbReference type="SUPFAM" id="SSF52374">
    <property type="entry name" value="Nucleotidylyl transferase"/>
    <property type="match status" value="1"/>
</dbReference>
<keyword evidence="3 9" id="KW-0436">Ligase</keyword>
<evidence type="ECO:0000256" key="9">
    <source>
        <dbReference type="RuleBase" id="RU363037"/>
    </source>
</evidence>
<keyword evidence="10" id="KW-0732">Signal</keyword>
<name>A0A1D3SMG5_PLAMA</name>
<evidence type="ECO:0000256" key="6">
    <source>
        <dbReference type="ARBA" id="ARBA00022917"/>
    </source>
</evidence>
<protein>
    <recommendedName>
        <fullName evidence="2">glutamate--tRNA ligase</fullName>
        <ecNumber evidence="2">6.1.1.17</ecNumber>
    </recommendedName>
    <alternativeName>
        <fullName evidence="8">Glutamyl-tRNA synthetase</fullName>
    </alternativeName>
</protein>
<dbReference type="InterPro" id="IPR020058">
    <property type="entry name" value="Glu/Gln-tRNA-synth_Ib_cat-dom"/>
</dbReference>
<dbReference type="EMBL" id="LT594632">
    <property type="protein sequence ID" value="SCO93037.1"/>
    <property type="molecule type" value="Genomic_DNA"/>
</dbReference>
<feature type="domain" description="Glutamyl/glutaminyl-tRNA synthetase class Ib catalytic" evidence="11">
    <location>
        <begin position="83"/>
        <end position="396"/>
    </location>
</feature>
<organism evidence="12 13">
    <name type="scientific">Plasmodium malariae</name>
    <dbReference type="NCBI Taxonomy" id="5858"/>
    <lineage>
        <taxon>Eukaryota</taxon>
        <taxon>Sar</taxon>
        <taxon>Alveolata</taxon>
        <taxon>Apicomplexa</taxon>
        <taxon>Aconoidasida</taxon>
        <taxon>Haemosporida</taxon>
        <taxon>Plasmodiidae</taxon>
        <taxon>Plasmodium</taxon>
        <taxon>Plasmodium (Plasmodium)</taxon>
    </lineage>
</organism>
<evidence type="ECO:0000313" key="12">
    <source>
        <dbReference type="EMBL" id="SCO93037.1"/>
    </source>
</evidence>
<dbReference type="InterPro" id="IPR033910">
    <property type="entry name" value="GluRS_core"/>
</dbReference>
<evidence type="ECO:0000256" key="3">
    <source>
        <dbReference type="ARBA" id="ARBA00022598"/>
    </source>
</evidence>
<dbReference type="KEGG" id="pmal:PMUG01_11028800"/>
<reference evidence="12 13" key="1">
    <citation type="submission" date="2016-06" db="EMBL/GenBank/DDBJ databases">
        <authorList>
            <consortium name="Pathogen Informatics"/>
        </authorList>
    </citation>
    <scope>NUCLEOTIDE SEQUENCE [LARGE SCALE GENOMIC DNA]</scope>
</reference>
<dbReference type="GeneID" id="39869748"/>
<evidence type="ECO:0000259" key="11">
    <source>
        <dbReference type="Pfam" id="PF00749"/>
    </source>
</evidence>
<evidence type="ECO:0000256" key="2">
    <source>
        <dbReference type="ARBA" id="ARBA00012835"/>
    </source>
</evidence>
<dbReference type="Proteomes" id="UP000219813">
    <property type="component" value="Chromosome 11"/>
</dbReference>
<dbReference type="HAMAP" id="MF_00022">
    <property type="entry name" value="Glu_tRNA_synth_type1"/>
    <property type="match status" value="1"/>
</dbReference>
<dbReference type="Gene3D" id="3.40.50.620">
    <property type="entry name" value="HUPs"/>
    <property type="match status" value="1"/>
</dbReference>
<evidence type="ECO:0000256" key="7">
    <source>
        <dbReference type="ARBA" id="ARBA00023146"/>
    </source>
</evidence>
<dbReference type="InterPro" id="IPR014729">
    <property type="entry name" value="Rossmann-like_a/b/a_fold"/>
</dbReference>
<feature type="signal peptide" evidence="10">
    <location>
        <begin position="1"/>
        <end position="18"/>
    </location>
</feature>
<keyword evidence="5 9" id="KW-0067">ATP-binding</keyword>
<accession>A0A1D3SMG5</accession>
<keyword evidence="7 9" id="KW-0030">Aminoacyl-tRNA synthetase</keyword>
<dbReference type="AlphaFoldDB" id="A0A1D3SMG5"/>
<gene>
    <name evidence="12" type="primary">PmUG01_11028800</name>
    <name evidence="12" type="ORF">PMUG01_11028800</name>
</gene>
<evidence type="ECO:0000256" key="4">
    <source>
        <dbReference type="ARBA" id="ARBA00022741"/>
    </source>
</evidence>
<dbReference type="EC" id="6.1.1.17" evidence="2"/>
<dbReference type="Pfam" id="PF00749">
    <property type="entry name" value="tRNA-synt_1c"/>
    <property type="match status" value="1"/>
</dbReference>
<evidence type="ECO:0000256" key="5">
    <source>
        <dbReference type="ARBA" id="ARBA00022840"/>
    </source>
</evidence>
<dbReference type="GO" id="GO:0006424">
    <property type="term" value="P:glutamyl-tRNA aminoacylation"/>
    <property type="evidence" value="ECO:0007669"/>
    <property type="project" value="InterPro"/>
</dbReference>
<dbReference type="GO" id="GO:0005524">
    <property type="term" value="F:ATP binding"/>
    <property type="evidence" value="ECO:0007669"/>
    <property type="project" value="UniProtKB-KW"/>
</dbReference>
<evidence type="ECO:0000313" key="13">
    <source>
        <dbReference type="Proteomes" id="UP000219813"/>
    </source>
</evidence>